<evidence type="ECO:0000313" key="3">
    <source>
        <dbReference type="EMBL" id="SEA50832.1"/>
    </source>
</evidence>
<evidence type="ECO:0000256" key="2">
    <source>
        <dbReference type="SAM" id="SignalP"/>
    </source>
</evidence>
<dbReference type="Proteomes" id="UP000199002">
    <property type="component" value="Unassembled WGS sequence"/>
</dbReference>
<feature type="chain" id="PRO_5011547365" description="Cobalt-zinc-cadmium resistance protein CzcI" evidence="2">
    <location>
        <begin position="21"/>
        <end position="117"/>
    </location>
</feature>
<dbReference type="STRING" id="592050.SAMN05421875_11579"/>
<dbReference type="AlphaFoldDB" id="A0A1H4BSL7"/>
<feature type="signal peptide" evidence="2">
    <location>
        <begin position="1"/>
        <end position="20"/>
    </location>
</feature>
<evidence type="ECO:0000256" key="1">
    <source>
        <dbReference type="SAM" id="MobiDB-lite"/>
    </source>
</evidence>
<gene>
    <name evidence="3" type="ORF">SAMN05421875_11579</name>
</gene>
<accession>A0A1H4BSL7</accession>
<dbReference type="NCBIfam" id="NF045614">
    <property type="entry name" value="efflu_CzcI_Cupr"/>
    <property type="match status" value="1"/>
</dbReference>
<organism evidence="3 4">
    <name type="scientific">Acidovorax soli</name>
    <dbReference type="NCBI Taxonomy" id="592050"/>
    <lineage>
        <taxon>Bacteria</taxon>
        <taxon>Pseudomonadati</taxon>
        <taxon>Pseudomonadota</taxon>
        <taxon>Betaproteobacteria</taxon>
        <taxon>Burkholderiales</taxon>
        <taxon>Comamonadaceae</taxon>
        <taxon>Acidovorax</taxon>
    </lineage>
</organism>
<dbReference type="RefSeq" id="WP_092698684.1">
    <property type="nucleotide sequence ID" value="NZ_CAXIQM010000080.1"/>
</dbReference>
<keyword evidence="4" id="KW-1185">Reference proteome</keyword>
<name>A0A1H4BSL7_9BURK</name>
<dbReference type="EMBL" id="FNQJ01000015">
    <property type="protein sequence ID" value="SEA50832.1"/>
    <property type="molecule type" value="Genomic_DNA"/>
</dbReference>
<reference evidence="4" key="1">
    <citation type="submission" date="2016-10" db="EMBL/GenBank/DDBJ databases">
        <authorList>
            <person name="Varghese N."/>
            <person name="Submissions S."/>
        </authorList>
    </citation>
    <scope>NUCLEOTIDE SEQUENCE [LARGE SCALE GENOMIC DNA]</scope>
    <source>
        <strain evidence="4">DSM 25157</strain>
    </source>
</reference>
<protein>
    <recommendedName>
        <fullName evidence="5">Cobalt-zinc-cadmium resistance protein CzcI</fullName>
    </recommendedName>
</protein>
<dbReference type="InterPro" id="IPR055013">
    <property type="entry name" value="CzcI"/>
</dbReference>
<feature type="region of interest" description="Disordered" evidence="1">
    <location>
        <begin position="36"/>
        <end position="61"/>
    </location>
</feature>
<dbReference type="GeneID" id="34232218"/>
<feature type="compositionally biased region" description="Basic and acidic residues" evidence="1">
    <location>
        <begin position="106"/>
        <end position="117"/>
    </location>
</feature>
<evidence type="ECO:0008006" key="5">
    <source>
        <dbReference type="Google" id="ProtNLM"/>
    </source>
</evidence>
<sequence>MRKWLAIVLLVLMPLQFSWAAAASYCQHETGAAAKHFGHHAHQHKAADGKDASPDPTKTLGGDPDCASCHAGCFSVLSGDVKVASPISPSLDTAYHPERLAAPPPERLERPQWRALA</sequence>
<proteinExistence type="predicted"/>
<keyword evidence="2" id="KW-0732">Signal</keyword>
<evidence type="ECO:0000313" key="4">
    <source>
        <dbReference type="Proteomes" id="UP000199002"/>
    </source>
</evidence>
<feature type="region of interest" description="Disordered" evidence="1">
    <location>
        <begin position="87"/>
        <end position="117"/>
    </location>
</feature>
<dbReference type="GO" id="GO:0046686">
    <property type="term" value="P:response to cadmium ion"/>
    <property type="evidence" value="ECO:0007669"/>
    <property type="project" value="InterPro"/>
</dbReference>